<dbReference type="GO" id="GO:0006096">
    <property type="term" value="P:glycolytic process"/>
    <property type="evidence" value="ECO:0007669"/>
    <property type="project" value="UniProtKB-UniRule"/>
</dbReference>
<comment type="pathway">
    <text evidence="3 9">Carbohydrate degradation; glycolysis; pyruvate from D-glyceraldehyde 3-phosphate: step 3/5.</text>
</comment>
<dbReference type="InterPro" id="IPR005995">
    <property type="entry name" value="Pgm_bpd_ind"/>
</dbReference>
<dbReference type="EMBL" id="JAEHTE010000025">
    <property type="protein sequence ID" value="MBI6885976.1"/>
    <property type="molecule type" value="Genomic_DNA"/>
</dbReference>
<feature type="domain" description="BPG-independent PGAM N-terminal" evidence="15">
    <location>
        <begin position="80"/>
        <end position="292"/>
    </location>
</feature>
<dbReference type="NCBIfam" id="TIGR01307">
    <property type="entry name" value="pgm_bpd_ind"/>
    <property type="match status" value="1"/>
</dbReference>
<name>A0A8I1EI09_PSEPU</name>
<dbReference type="Proteomes" id="UP000637061">
    <property type="component" value="Unassembled WGS sequence"/>
</dbReference>
<evidence type="ECO:0000259" key="15">
    <source>
        <dbReference type="Pfam" id="PF06415"/>
    </source>
</evidence>
<keyword evidence="7 9" id="KW-0464">Manganese</keyword>
<feature type="binding site" evidence="9 13">
    <location>
        <position position="438"/>
    </location>
    <ligand>
        <name>Mn(2+)</name>
        <dbReference type="ChEBI" id="CHEBI:29035"/>
        <label>2</label>
    </ligand>
</feature>
<keyword evidence="5 9" id="KW-0479">Metal-binding</keyword>
<feature type="binding site" evidence="9 12">
    <location>
        <position position="183"/>
    </location>
    <ligand>
        <name>substrate</name>
    </ligand>
</feature>
<keyword evidence="8 9" id="KW-0413">Isomerase</keyword>
<evidence type="ECO:0000256" key="13">
    <source>
        <dbReference type="PIRSR" id="PIRSR001492-3"/>
    </source>
</evidence>
<evidence type="ECO:0000256" key="3">
    <source>
        <dbReference type="ARBA" id="ARBA00004798"/>
    </source>
</evidence>
<comment type="function">
    <text evidence="2 9">Catalyzes the interconversion of 2-phosphoglycerate and 3-phosphoglycerate.</text>
</comment>
<evidence type="ECO:0000313" key="16">
    <source>
        <dbReference type="EMBL" id="MBI6885976.1"/>
    </source>
</evidence>
<comment type="catalytic activity">
    <reaction evidence="1 9">
        <text>(2R)-2-phosphoglycerate = (2R)-3-phosphoglycerate</text>
        <dbReference type="Rhea" id="RHEA:15901"/>
        <dbReference type="ChEBI" id="CHEBI:58272"/>
        <dbReference type="ChEBI" id="CHEBI:58289"/>
        <dbReference type="EC" id="5.4.2.12"/>
    </reaction>
</comment>
<evidence type="ECO:0000256" key="10">
    <source>
        <dbReference type="NCBIfam" id="TIGR01307"/>
    </source>
</evidence>
<proteinExistence type="inferred from homology"/>
<evidence type="ECO:0000256" key="4">
    <source>
        <dbReference type="ARBA" id="ARBA00008819"/>
    </source>
</evidence>
<dbReference type="FunFam" id="3.40.1450.10:FF:000002">
    <property type="entry name" value="2,3-bisphosphoglycerate-independent phosphoglycerate mutase"/>
    <property type="match status" value="1"/>
</dbReference>
<evidence type="ECO:0000313" key="17">
    <source>
        <dbReference type="Proteomes" id="UP000637061"/>
    </source>
</evidence>
<dbReference type="RefSeq" id="WP_198747830.1">
    <property type="nucleotide sequence ID" value="NZ_JAEHTE010000025.1"/>
</dbReference>
<protein>
    <recommendedName>
        <fullName evidence="9 10">2,3-bisphosphoglycerate-independent phosphoglycerate mutase</fullName>
        <shortName evidence="9">BPG-independent PGAM</shortName>
        <shortName evidence="9">Phosphoglyceromutase</shortName>
        <shortName evidence="9">iPGM</shortName>
        <ecNumber evidence="9 10">5.4.2.12</ecNumber>
    </recommendedName>
</protein>
<evidence type="ECO:0000256" key="8">
    <source>
        <dbReference type="ARBA" id="ARBA00023235"/>
    </source>
</evidence>
<evidence type="ECO:0000256" key="12">
    <source>
        <dbReference type="PIRSR" id="PIRSR001492-2"/>
    </source>
</evidence>
<dbReference type="PIRSF" id="PIRSF001492">
    <property type="entry name" value="IPGAM"/>
    <property type="match status" value="1"/>
</dbReference>
<feature type="binding site" evidence="9 12">
    <location>
        <begin position="255"/>
        <end position="258"/>
    </location>
    <ligand>
        <name>substrate</name>
    </ligand>
</feature>
<dbReference type="PANTHER" id="PTHR31637:SF0">
    <property type="entry name" value="2,3-BISPHOSPHOGLYCERATE-INDEPENDENT PHOSPHOGLYCERATE MUTASE"/>
    <property type="match status" value="1"/>
</dbReference>
<comment type="similarity">
    <text evidence="4 9">Belongs to the BPG-independent phosphoglycerate mutase family.</text>
</comment>
<dbReference type="GO" id="GO:0030145">
    <property type="term" value="F:manganese ion binding"/>
    <property type="evidence" value="ECO:0007669"/>
    <property type="project" value="UniProtKB-UniRule"/>
</dbReference>
<dbReference type="Pfam" id="PF06415">
    <property type="entry name" value="iPGM_N"/>
    <property type="match status" value="1"/>
</dbReference>
<sequence length="511" mass="56107">MTTCTLIVLDGIGLRSQQEANAVAAANTPTLDYLFENYPYSEIATSGMAVGLPDGQMGNSEVGHMNLGAGRIVYQNFSRINKSIEDGSFYENDAFLEVLKRTRQRGGSIHLLGLLSPGGVHSHLDHFVAAASLVAANGIEQCYVHAFLDGRDTPPKSASESISALELELANNGGGRIASLVGRYYAMDRDNRWSRVEAAYRLIVQGQSKFHYETALEALQEAYARGESDEFVQATSIGSPVIISGNDAVILLNFRPDRSRQMCRALTDYNFSEFKRPFVIGKEQMLTMTRYAEEFDVLCAFPPEPIRNSLGEYMARLGRSQLRIAETEKYAHVTFFFNGGQEEPFSLEKRILVKSPLVESYDLQPEMSAFELTDNLVAEILSANHDLIVCNYANGDMVGHSGVFEAAVKAVEAVDQCLRRVVDAVLVSGGNCLITADHGNVEQMWDPESGQVHTAHTLNAVPLIYISGGKKFGLSNGRLCDIAPTILDILDLPQPKEMTGVSLLKSRFNNI</sequence>
<feature type="binding site" evidence="9 13">
    <location>
        <position position="437"/>
    </location>
    <ligand>
        <name>Mn(2+)</name>
        <dbReference type="ChEBI" id="CHEBI:29035"/>
        <label>2</label>
    </ligand>
</feature>
<evidence type="ECO:0000256" key="5">
    <source>
        <dbReference type="ARBA" id="ARBA00022723"/>
    </source>
</evidence>
<evidence type="ECO:0000256" key="6">
    <source>
        <dbReference type="ARBA" id="ARBA00023152"/>
    </source>
</evidence>
<comment type="caution">
    <text evidence="16">The sequence shown here is derived from an EMBL/GenBank/DDBJ whole genome shotgun (WGS) entry which is preliminary data.</text>
</comment>
<feature type="binding site" evidence="9 13">
    <location>
        <position position="456"/>
    </location>
    <ligand>
        <name>Mn(2+)</name>
        <dbReference type="ChEBI" id="CHEBI:29035"/>
        <label>1</label>
    </ligand>
</feature>
<feature type="binding site" evidence="9 12">
    <location>
        <position position="189"/>
    </location>
    <ligand>
        <name>substrate</name>
    </ligand>
</feature>
<dbReference type="InterPro" id="IPR036646">
    <property type="entry name" value="PGAM_B_sf"/>
</dbReference>
<dbReference type="SUPFAM" id="SSF53649">
    <property type="entry name" value="Alkaline phosphatase-like"/>
    <property type="match status" value="1"/>
</dbReference>
<dbReference type="Gene3D" id="3.40.1450.10">
    <property type="entry name" value="BPG-independent phosphoglycerate mutase, domain B"/>
    <property type="match status" value="1"/>
</dbReference>
<evidence type="ECO:0000256" key="2">
    <source>
        <dbReference type="ARBA" id="ARBA00002315"/>
    </source>
</evidence>
<dbReference type="GO" id="GO:0006007">
    <property type="term" value="P:glucose catabolic process"/>
    <property type="evidence" value="ECO:0007669"/>
    <property type="project" value="InterPro"/>
</dbReference>
<comment type="cofactor">
    <cofactor evidence="9">
        <name>Mn(2+)</name>
        <dbReference type="ChEBI" id="CHEBI:29035"/>
    </cofactor>
    <text evidence="9">Binds 2 manganese ions per subunit.</text>
</comment>
<evidence type="ECO:0000256" key="11">
    <source>
        <dbReference type="PIRSR" id="PIRSR001492-1"/>
    </source>
</evidence>
<dbReference type="EC" id="5.4.2.12" evidence="9 10"/>
<dbReference type="CDD" id="cd16010">
    <property type="entry name" value="iPGM"/>
    <property type="match status" value="1"/>
</dbReference>
<feature type="binding site" evidence="9 13">
    <location>
        <position position="400"/>
    </location>
    <ligand>
        <name>Mn(2+)</name>
        <dbReference type="ChEBI" id="CHEBI:29035"/>
        <label>1</label>
    </ligand>
</feature>
<evidence type="ECO:0000259" key="14">
    <source>
        <dbReference type="Pfam" id="PF01676"/>
    </source>
</evidence>
<dbReference type="InterPro" id="IPR017850">
    <property type="entry name" value="Alkaline_phosphatase_core_sf"/>
</dbReference>
<dbReference type="Gene3D" id="3.40.720.10">
    <property type="entry name" value="Alkaline Phosphatase, subunit A"/>
    <property type="match status" value="1"/>
</dbReference>
<dbReference type="PANTHER" id="PTHR31637">
    <property type="entry name" value="2,3-BISPHOSPHOGLYCERATE-INDEPENDENT PHOSPHOGLYCERATE MUTASE"/>
    <property type="match status" value="1"/>
</dbReference>
<feature type="binding site" evidence="9 12">
    <location>
        <begin position="151"/>
        <end position="152"/>
    </location>
    <ligand>
        <name>substrate</name>
    </ligand>
</feature>
<feature type="binding site" evidence="9 13">
    <location>
        <position position="10"/>
    </location>
    <ligand>
        <name>Mn(2+)</name>
        <dbReference type="ChEBI" id="CHEBI:29035"/>
        <label>2</label>
    </ligand>
</feature>
<comment type="subunit">
    <text evidence="9">Monomer.</text>
</comment>
<feature type="binding site" evidence="9 13">
    <location>
        <position position="396"/>
    </location>
    <ligand>
        <name>Mn(2+)</name>
        <dbReference type="ChEBI" id="CHEBI:29035"/>
        <label>1</label>
    </ligand>
</feature>
<feature type="active site" description="Phosphoserine intermediate" evidence="9 11">
    <location>
        <position position="60"/>
    </location>
</feature>
<feature type="domain" description="Metalloenzyme" evidence="14">
    <location>
        <begin position="4"/>
        <end position="492"/>
    </location>
</feature>
<dbReference type="UniPathway" id="UPA00109">
    <property type="reaction ID" value="UER00186"/>
</dbReference>
<reference evidence="16" key="1">
    <citation type="submission" date="2020-12" db="EMBL/GenBank/DDBJ databases">
        <title>Enhanced detection system for hospital associated transmission using whole genome sequencing surveillance.</title>
        <authorList>
            <person name="Harrison L.H."/>
            <person name="Van Tyne D."/>
            <person name="Marsh J.W."/>
            <person name="Griffith M.P."/>
            <person name="Snyder D.J."/>
            <person name="Cooper V.S."/>
            <person name="Mustapha M."/>
        </authorList>
    </citation>
    <scope>NUCLEOTIDE SEQUENCE</scope>
    <source>
        <strain evidence="16">PSB00042</strain>
    </source>
</reference>
<evidence type="ECO:0000256" key="1">
    <source>
        <dbReference type="ARBA" id="ARBA00000370"/>
    </source>
</evidence>
<dbReference type="InterPro" id="IPR006124">
    <property type="entry name" value="Metalloenzyme"/>
</dbReference>
<dbReference type="HAMAP" id="MF_01038">
    <property type="entry name" value="GpmI"/>
    <property type="match status" value="1"/>
</dbReference>
<accession>A0A8I1EI09</accession>
<feature type="binding site" evidence="9 12">
    <location>
        <position position="329"/>
    </location>
    <ligand>
        <name>substrate</name>
    </ligand>
</feature>
<evidence type="ECO:0000256" key="7">
    <source>
        <dbReference type="ARBA" id="ARBA00023211"/>
    </source>
</evidence>
<feature type="binding site" evidence="9 13">
    <location>
        <position position="60"/>
    </location>
    <ligand>
        <name>Mn(2+)</name>
        <dbReference type="ChEBI" id="CHEBI:29035"/>
        <label>2</label>
    </ligand>
</feature>
<gene>
    <name evidence="9" type="primary">gpmI</name>
    <name evidence="16" type="ORF">JEU22_18900</name>
</gene>
<evidence type="ECO:0000256" key="9">
    <source>
        <dbReference type="HAMAP-Rule" id="MF_01038"/>
    </source>
</evidence>
<keyword evidence="6 9" id="KW-0324">Glycolysis</keyword>
<dbReference type="GO" id="GO:0005829">
    <property type="term" value="C:cytosol"/>
    <property type="evidence" value="ECO:0007669"/>
    <property type="project" value="TreeGrafter"/>
</dbReference>
<dbReference type="Pfam" id="PF01676">
    <property type="entry name" value="Metalloenzyme"/>
    <property type="match status" value="1"/>
</dbReference>
<dbReference type="SUPFAM" id="SSF64158">
    <property type="entry name" value="2,3-Bisphosphoglycerate-independent phosphoglycerate mutase, substrate-binding domain"/>
    <property type="match status" value="1"/>
</dbReference>
<dbReference type="InterPro" id="IPR011258">
    <property type="entry name" value="BPG-indep_PGM_N"/>
</dbReference>
<dbReference type="GO" id="GO:0004619">
    <property type="term" value="F:phosphoglycerate mutase activity"/>
    <property type="evidence" value="ECO:0007669"/>
    <property type="project" value="UniProtKB-UniRule"/>
</dbReference>
<organism evidence="16 17">
    <name type="scientific">Pseudomonas putida</name>
    <name type="common">Arthrobacter siderocapsulatus</name>
    <dbReference type="NCBI Taxonomy" id="303"/>
    <lineage>
        <taxon>Bacteria</taxon>
        <taxon>Pseudomonadati</taxon>
        <taxon>Pseudomonadota</taxon>
        <taxon>Gammaproteobacteria</taxon>
        <taxon>Pseudomonadales</taxon>
        <taxon>Pseudomonadaceae</taxon>
        <taxon>Pseudomonas</taxon>
    </lineage>
</organism>
<dbReference type="AlphaFoldDB" id="A0A8I1EI09"/>
<feature type="binding site" evidence="9 12">
    <location>
        <position position="121"/>
    </location>
    <ligand>
        <name>substrate</name>
    </ligand>
</feature>